<dbReference type="SMART" id="SM00052">
    <property type="entry name" value="EAL"/>
    <property type="match status" value="1"/>
</dbReference>
<dbReference type="SUPFAM" id="SSF55785">
    <property type="entry name" value="PYP-like sensor domain (PAS domain)"/>
    <property type="match status" value="1"/>
</dbReference>
<dbReference type="SMART" id="SM00091">
    <property type="entry name" value="PAS"/>
    <property type="match status" value="1"/>
</dbReference>
<dbReference type="InterPro" id="IPR043128">
    <property type="entry name" value="Rev_trsase/Diguanyl_cyclase"/>
</dbReference>
<dbReference type="PANTHER" id="PTHR44757">
    <property type="entry name" value="DIGUANYLATE CYCLASE DGCP"/>
    <property type="match status" value="1"/>
</dbReference>
<keyword evidence="4" id="KW-1185">Reference proteome</keyword>
<organism evidence="3 4">
    <name type="scientific">Pigmentiphaga litoralis</name>
    <dbReference type="NCBI Taxonomy" id="516702"/>
    <lineage>
        <taxon>Bacteria</taxon>
        <taxon>Pseudomonadati</taxon>
        <taxon>Pseudomonadota</taxon>
        <taxon>Betaproteobacteria</taxon>
        <taxon>Burkholderiales</taxon>
        <taxon>Alcaligenaceae</taxon>
        <taxon>Pigmentiphaga</taxon>
    </lineage>
</organism>
<evidence type="ECO:0000313" key="3">
    <source>
        <dbReference type="EMBL" id="NYE83118.1"/>
    </source>
</evidence>
<dbReference type="Gene3D" id="3.30.70.270">
    <property type="match status" value="1"/>
</dbReference>
<dbReference type="Gene3D" id="3.20.20.450">
    <property type="entry name" value="EAL domain"/>
    <property type="match status" value="1"/>
</dbReference>
<dbReference type="InterPro" id="IPR000014">
    <property type="entry name" value="PAS"/>
</dbReference>
<reference evidence="3 4" key="1">
    <citation type="submission" date="2020-07" db="EMBL/GenBank/DDBJ databases">
        <title>Genomic Encyclopedia of Type Strains, Phase IV (KMG-V): Genome sequencing to study the core and pangenomes of soil and plant-associated prokaryotes.</title>
        <authorList>
            <person name="Whitman W."/>
        </authorList>
    </citation>
    <scope>NUCLEOTIDE SEQUENCE [LARGE SCALE GENOMIC DNA]</scope>
    <source>
        <strain evidence="3 4">SAS40</strain>
    </source>
</reference>
<dbReference type="PROSITE" id="PS50887">
    <property type="entry name" value="GGDEF"/>
    <property type="match status" value="1"/>
</dbReference>
<sequence>MHSHLQDVLSPPLAALEQAIDFLARIDARGRFTYVSEPGLAFIGYHREYLKIVTLADLVPANEQAILNATLERVRLTREMQRCTLHLVKTLTYPQLVELRILPDVSQPGEWLVVAQDMSTWAAKEERLTYEMHHDALTGLDNLASARREIERAKHEANATESQFALLLIDVDEYYRVNQAFGYEAGDLVLAEIAMRLKSAVHAREFVARCDSDSFLVLLRNIPGRAYVQEVARRISDAILQPYTHHGQNLQLSIKIGAVVFPDAANDNGQLLRLADEAIVQARKEGGSSFAFYAPYSLPARTDTLKLESDMHNGIRNGEFSLHYQPIYDPFDERVVGIEALMRWQHPVHGAVPPGVFIPLAESAGLIGFLGDWALRNACMQLMQWDRLGIYLEYASVNVSAQQFRDTRFPSVVRDAVTLTGISPRRIVLEITESVLMHDPLHAKGLLEDLTALGIRFAVDDFGTGYSSLAYLQSFPLATLKIDRRFITDLPTSRNDQAIVDAVVGLARTLELQLVAEGVETQEQLGMLTARGCHLIQGWLICKALPSAELTEKFQQGMLRTQKQ</sequence>
<protein>
    <submittedName>
        <fullName evidence="3">Diguanylate cyclase (GGDEF)-like protein</fullName>
    </submittedName>
</protein>
<dbReference type="SMART" id="SM00267">
    <property type="entry name" value="GGDEF"/>
    <property type="match status" value="1"/>
</dbReference>
<gene>
    <name evidence="3" type="ORF">FHW18_002389</name>
</gene>
<feature type="domain" description="EAL" evidence="1">
    <location>
        <begin position="304"/>
        <end position="558"/>
    </location>
</feature>
<dbReference type="CDD" id="cd01949">
    <property type="entry name" value="GGDEF"/>
    <property type="match status" value="1"/>
</dbReference>
<dbReference type="Proteomes" id="UP000542125">
    <property type="component" value="Unassembled WGS sequence"/>
</dbReference>
<dbReference type="InterPro" id="IPR029787">
    <property type="entry name" value="Nucleotide_cyclase"/>
</dbReference>
<dbReference type="SUPFAM" id="SSF55073">
    <property type="entry name" value="Nucleotide cyclase"/>
    <property type="match status" value="1"/>
</dbReference>
<dbReference type="InterPro" id="IPR035965">
    <property type="entry name" value="PAS-like_dom_sf"/>
</dbReference>
<accession>A0A7Y9IUD4</accession>
<dbReference type="InterPro" id="IPR035919">
    <property type="entry name" value="EAL_sf"/>
</dbReference>
<dbReference type="InterPro" id="IPR000160">
    <property type="entry name" value="GGDEF_dom"/>
</dbReference>
<dbReference type="CDD" id="cd00130">
    <property type="entry name" value="PAS"/>
    <property type="match status" value="1"/>
</dbReference>
<dbReference type="Pfam" id="PF00563">
    <property type="entry name" value="EAL"/>
    <property type="match status" value="1"/>
</dbReference>
<evidence type="ECO:0000259" key="1">
    <source>
        <dbReference type="PROSITE" id="PS50883"/>
    </source>
</evidence>
<name>A0A7Y9IUD4_9BURK</name>
<evidence type="ECO:0000259" key="2">
    <source>
        <dbReference type="PROSITE" id="PS50887"/>
    </source>
</evidence>
<proteinExistence type="predicted"/>
<feature type="domain" description="GGDEF" evidence="2">
    <location>
        <begin position="162"/>
        <end position="295"/>
    </location>
</feature>
<dbReference type="PANTHER" id="PTHR44757:SF2">
    <property type="entry name" value="BIOFILM ARCHITECTURE MAINTENANCE PROTEIN MBAA"/>
    <property type="match status" value="1"/>
</dbReference>
<dbReference type="AlphaFoldDB" id="A0A7Y9IUD4"/>
<dbReference type="Gene3D" id="3.30.450.20">
    <property type="entry name" value="PAS domain"/>
    <property type="match status" value="1"/>
</dbReference>
<dbReference type="CDD" id="cd01948">
    <property type="entry name" value="EAL"/>
    <property type="match status" value="1"/>
</dbReference>
<dbReference type="NCBIfam" id="TIGR00254">
    <property type="entry name" value="GGDEF"/>
    <property type="match status" value="1"/>
</dbReference>
<evidence type="ECO:0000313" key="4">
    <source>
        <dbReference type="Proteomes" id="UP000542125"/>
    </source>
</evidence>
<dbReference type="SUPFAM" id="SSF141868">
    <property type="entry name" value="EAL domain-like"/>
    <property type="match status" value="1"/>
</dbReference>
<dbReference type="RefSeq" id="WP_179586523.1">
    <property type="nucleotide sequence ID" value="NZ_JACBYR010000001.1"/>
</dbReference>
<dbReference type="Pfam" id="PF00990">
    <property type="entry name" value="GGDEF"/>
    <property type="match status" value="1"/>
</dbReference>
<dbReference type="PROSITE" id="PS50883">
    <property type="entry name" value="EAL"/>
    <property type="match status" value="1"/>
</dbReference>
<dbReference type="InterPro" id="IPR052155">
    <property type="entry name" value="Biofilm_reg_signaling"/>
</dbReference>
<dbReference type="InterPro" id="IPR001633">
    <property type="entry name" value="EAL_dom"/>
</dbReference>
<dbReference type="EMBL" id="JACBYR010000001">
    <property type="protein sequence ID" value="NYE83118.1"/>
    <property type="molecule type" value="Genomic_DNA"/>
</dbReference>
<comment type="caution">
    <text evidence="3">The sequence shown here is derived from an EMBL/GenBank/DDBJ whole genome shotgun (WGS) entry which is preliminary data.</text>
</comment>